<reference evidence="9 10" key="1">
    <citation type="submission" date="2020-01" db="EMBL/GenBank/DDBJ databases">
        <title>Microvirga sp. nov., an arsenate reduction bacterium isolated from Tibet hotspring sediments.</title>
        <authorList>
            <person name="Yuan C.-G."/>
        </authorList>
    </citation>
    <scope>NUCLEOTIDE SEQUENCE [LARGE SCALE GENOMIC DNA]</scope>
    <source>
        <strain evidence="9 10">SYSU G3D203</strain>
    </source>
</reference>
<accession>A0ABW9YVA1</accession>
<keyword evidence="10" id="KW-1185">Reference proteome</keyword>
<evidence type="ECO:0000256" key="5">
    <source>
        <dbReference type="ARBA" id="ARBA00023136"/>
    </source>
</evidence>
<dbReference type="InterPro" id="IPR010201">
    <property type="entry name" value="HflK"/>
</dbReference>
<proteinExistence type="inferred from homology"/>
<comment type="caution">
    <text evidence="9">The sequence shown here is derived from an EMBL/GenBank/DDBJ whole genome shotgun (WGS) entry which is preliminary data.</text>
</comment>
<name>A0ABW9YVA1_9HYPH</name>
<sequence length="384" mass="42058">MPWSNQSGGGGPWGQRGGSGGGKSPWGSGGPQGNGNPPDLEDILRRSQDRLKDFIPGGSMGGRGLIILVLGVIAVWLLTGFYTVRPNEVGINMLFGRYVGTSGEGLRYNLPYPIGRVMKPNVTAQQRVEVGYRSTPTGQGRPRDVIEESLMLTADENIVDIDFDAVWQINPARPQDFVFNLQNPEGTIKSVAESAMREVIGRRNIQAILTTEQASVAQEVRQIMQSTLDAYGAGVLVNLVQLQAAQPPAEVRQAFFEVNAAQQDAVRFQNEAETFASRVVPEARGEAARTVQQAEGYREQSVADASGQAARFRQVYEEYRKAPDVSRERIFLETMERVFGGLDKVIVDQNGQGVVPFLPLNQFQNQNQRPQPQGNAANQQGTTR</sequence>
<comment type="subcellular location">
    <subcellularLocation>
        <location evidence="1">Membrane</location>
        <topology evidence="1">Single-pass membrane protein</topology>
    </subcellularLocation>
</comment>
<keyword evidence="4 6" id="KW-1133">Transmembrane helix</keyword>
<dbReference type="SMART" id="SM00244">
    <property type="entry name" value="PHB"/>
    <property type="match status" value="1"/>
</dbReference>
<dbReference type="EMBL" id="JAAAXJ010000003">
    <property type="protein sequence ID" value="NBJ24060.1"/>
    <property type="molecule type" value="Genomic_DNA"/>
</dbReference>
<evidence type="ECO:0000256" key="3">
    <source>
        <dbReference type="ARBA" id="ARBA00022692"/>
    </source>
</evidence>
<keyword evidence="5 6" id="KW-0472">Membrane</keyword>
<comment type="subunit">
    <text evidence="6">HflC and HflK may interact to form a multimeric complex.</text>
</comment>
<evidence type="ECO:0000313" key="9">
    <source>
        <dbReference type="EMBL" id="NBJ24060.1"/>
    </source>
</evidence>
<dbReference type="PANTHER" id="PTHR43327">
    <property type="entry name" value="STOMATIN-LIKE PROTEIN 2, MITOCHONDRIAL"/>
    <property type="match status" value="1"/>
</dbReference>
<keyword evidence="9" id="KW-0645">Protease</keyword>
<organism evidence="9 10">
    <name type="scientific">Microvirga arsenatis</name>
    <dbReference type="NCBI Taxonomy" id="2692265"/>
    <lineage>
        <taxon>Bacteria</taxon>
        <taxon>Pseudomonadati</taxon>
        <taxon>Pseudomonadota</taxon>
        <taxon>Alphaproteobacteria</taxon>
        <taxon>Hyphomicrobiales</taxon>
        <taxon>Methylobacteriaceae</taxon>
        <taxon>Microvirga</taxon>
    </lineage>
</organism>
<feature type="transmembrane region" description="Helical" evidence="6">
    <location>
        <begin position="65"/>
        <end position="84"/>
    </location>
</feature>
<dbReference type="Gene3D" id="3.30.479.30">
    <property type="entry name" value="Band 7 domain"/>
    <property type="match status" value="1"/>
</dbReference>
<dbReference type="InterPro" id="IPR001107">
    <property type="entry name" value="Band_7"/>
</dbReference>
<gene>
    <name evidence="9" type="primary">hflK</name>
    <name evidence="9" type="ORF">GR303_06780</name>
</gene>
<dbReference type="CDD" id="cd03404">
    <property type="entry name" value="SPFH_HflK"/>
    <property type="match status" value="1"/>
</dbReference>
<evidence type="ECO:0000256" key="2">
    <source>
        <dbReference type="ARBA" id="ARBA00006971"/>
    </source>
</evidence>
<feature type="region of interest" description="Disordered" evidence="7">
    <location>
        <begin position="1"/>
        <end position="42"/>
    </location>
</feature>
<protein>
    <recommendedName>
        <fullName evidence="6">Protein HflK</fullName>
    </recommendedName>
</protein>
<dbReference type="RefSeq" id="WP_161723609.1">
    <property type="nucleotide sequence ID" value="NZ_JAAAXI010000009.1"/>
</dbReference>
<evidence type="ECO:0000259" key="8">
    <source>
        <dbReference type="SMART" id="SM00244"/>
    </source>
</evidence>
<evidence type="ECO:0000256" key="7">
    <source>
        <dbReference type="SAM" id="MobiDB-lite"/>
    </source>
</evidence>
<feature type="region of interest" description="Disordered" evidence="7">
    <location>
        <begin position="364"/>
        <end position="384"/>
    </location>
</feature>
<evidence type="ECO:0000313" key="10">
    <source>
        <dbReference type="Proteomes" id="UP000818323"/>
    </source>
</evidence>
<evidence type="ECO:0000256" key="4">
    <source>
        <dbReference type="ARBA" id="ARBA00022989"/>
    </source>
</evidence>
<comment type="similarity">
    <text evidence="2 6">Belongs to the band 7/mec-2 family. HflK subfamily.</text>
</comment>
<dbReference type="GO" id="GO:0008233">
    <property type="term" value="F:peptidase activity"/>
    <property type="evidence" value="ECO:0007669"/>
    <property type="project" value="UniProtKB-KW"/>
</dbReference>
<dbReference type="InterPro" id="IPR020980">
    <property type="entry name" value="Membrane_HflK_N"/>
</dbReference>
<dbReference type="NCBIfam" id="TIGR01933">
    <property type="entry name" value="hflK"/>
    <property type="match status" value="1"/>
</dbReference>
<feature type="compositionally biased region" description="Gly residues" evidence="7">
    <location>
        <begin position="7"/>
        <end position="33"/>
    </location>
</feature>
<evidence type="ECO:0000256" key="6">
    <source>
        <dbReference type="RuleBase" id="RU364113"/>
    </source>
</evidence>
<dbReference type="PANTHER" id="PTHR43327:SF2">
    <property type="entry name" value="MODULATOR OF FTSH PROTEASE HFLK"/>
    <property type="match status" value="1"/>
</dbReference>
<keyword evidence="3 6" id="KW-0812">Transmembrane</keyword>
<dbReference type="Pfam" id="PF01145">
    <property type="entry name" value="Band_7"/>
    <property type="match status" value="1"/>
</dbReference>
<keyword evidence="9" id="KW-0378">Hydrolase</keyword>
<feature type="domain" description="Band 7" evidence="8">
    <location>
        <begin position="79"/>
        <end position="259"/>
    </location>
</feature>
<dbReference type="SUPFAM" id="SSF117892">
    <property type="entry name" value="Band 7/SPFH domain"/>
    <property type="match status" value="1"/>
</dbReference>
<comment type="function">
    <text evidence="6">HflC and HflK could encode or regulate a protease.</text>
</comment>
<dbReference type="Proteomes" id="UP000818323">
    <property type="component" value="Unassembled WGS sequence"/>
</dbReference>
<dbReference type="Pfam" id="PF12221">
    <property type="entry name" value="HflK_N"/>
    <property type="match status" value="1"/>
</dbReference>
<dbReference type="InterPro" id="IPR036013">
    <property type="entry name" value="Band_7/SPFH_dom_sf"/>
</dbReference>
<evidence type="ECO:0000256" key="1">
    <source>
        <dbReference type="ARBA" id="ARBA00004167"/>
    </source>
</evidence>
<dbReference type="InterPro" id="IPR050710">
    <property type="entry name" value="Band7/mec-2_domain"/>
</dbReference>
<dbReference type="GO" id="GO:0006508">
    <property type="term" value="P:proteolysis"/>
    <property type="evidence" value="ECO:0007669"/>
    <property type="project" value="UniProtKB-KW"/>
</dbReference>